<evidence type="ECO:0000256" key="6">
    <source>
        <dbReference type="ARBA" id="ARBA00022723"/>
    </source>
</evidence>
<dbReference type="SMART" id="SM00532">
    <property type="entry name" value="LIGANc"/>
    <property type="match status" value="1"/>
</dbReference>
<dbReference type="Pfam" id="PF01653">
    <property type="entry name" value="DNA_ligase_aden"/>
    <property type="match status" value="1"/>
</dbReference>
<evidence type="ECO:0000256" key="4">
    <source>
        <dbReference type="ARBA" id="ARBA00022598"/>
    </source>
</evidence>
<protein>
    <recommendedName>
        <fullName evidence="3 15">DNA ligase</fullName>
        <ecNumber evidence="2 15">6.5.1.2</ecNumber>
    </recommendedName>
    <alternativeName>
        <fullName evidence="15">Polydeoxyribonucleotide synthase [NAD(+)]</fullName>
    </alternativeName>
</protein>
<dbReference type="SMART" id="SM00292">
    <property type="entry name" value="BRCT"/>
    <property type="match status" value="1"/>
</dbReference>
<evidence type="ECO:0000256" key="12">
    <source>
        <dbReference type="ARBA" id="ARBA00023211"/>
    </source>
</evidence>
<dbReference type="InterPro" id="IPR036420">
    <property type="entry name" value="BRCT_dom_sf"/>
</dbReference>
<evidence type="ECO:0000256" key="15">
    <source>
        <dbReference type="HAMAP-Rule" id="MF_01588"/>
    </source>
</evidence>
<dbReference type="InterPro" id="IPR013840">
    <property type="entry name" value="DNAligase_N"/>
</dbReference>
<dbReference type="NCBIfam" id="NF005932">
    <property type="entry name" value="PRK07956.1"/>
    <property type="match status" value="1"/>
</dbReference>
<dbReference type="PANTHER" id="PTHR23389:SF9">
    <property type="entry name" value="DNA LIGASE"/>
    <property type="match status" value="1"/>
</dbReference>
<evidence type="ECO:0000313" key="17">
    <source>
        <dbReference type="EMBL" id="PDW04973.1"/>
    </source>
</evidence>
<feature type="binding site" evidence="15">
    <location>
        <position position="320"/>
    </location>
    <ligand>
        <name>NAD(+)</name>
        <dbReference type="ChEBI" id="CHEBI:57540"/>
    </ligand>
</feature>
<dbReference type="Pfam" id="PF03119">
    <property type="entry name" value="DNA_ligase_ZBD"/>
    <property type="match status" value="1"/>
</dbReference>
<keyword evidence="9 15" id="KW-0460">Magnesium</keyword>
<keyword evidence="12 15" id="KW-0464">Manganese</keyword>
<proteinExistence type="inferred from homology"/>
<dbReference type="Gene3D" id="3.40.50.10190">
    <property type="entry name" value="BRCT domain"/>
    <property type="match status" value="1"/>
</dbReference>
<dbReference type="InterPro" id="IPR012340">
    <property type="entry name" value="NA-bd_OB-fold"/>
</dbReference>
<dbReference type="Proteomes" id="UP000220527">
    <property type="component" value="Unassembled WGS sequence"/>
</dbReference>
<evidence type="ECO:0000256" key="2">
    <source>
        <dbReference type="ARBA" id="ARBA00012722"/>
    </source>
</evidence>
<reference evidence="18" key="1">
    <citation type="submission" date="2017-08" db="EMBL/GenBank/DDBJ databases">
        <authorList>
            <person name="Grouzdev D.S."/>
            <person name="Gaisin V.A."/>
            <person name="Rysina M.S."/>
            <person name="Gorlenko V.M."/>
        </authorList>
    </citation>
    <scope>NUCLEOTIDE SEQUENCE [LARGE SCALE GENOMIC DNA]</scope>
    <source>
        <strain evidence="18">Kir15-3F</strain>
    </source>
</reference>
<dbReference type="SUPFAM" id="SSF56091">
    <property type="entry name" value="DNA ligase/mRNA capping enzyme, catalytic domain"/>
    <property type="match status" value="1"/>
</dbReference>
<accession>A0A2A6RPW3</accession>
<dbReference type="Gene3D" id="2.40.50.140">
    <property type="entry name" value="Nucleic acid-binding proteins"/>
    <property type="match status" value="1"/>
</dbReference>
<dbReference type="RefSeq" id="WP_097642211.1">
    <property type="nucleotide sequence ID" value="NZ_NQWI01000002.1"/>
</dbReference>
<feature type="active site" description="N6-AMP-lysine intermediate" evidence="15">
    <location>
        <position position="117"/>
    </location>
</feature>
<dbReference type="FunFam" id="1.10.150.20:FF:000007">
    <property type="entry name" value="DNA ligase"/>
    <property type="match status" value="1"/>
</dbReference>
<dbReference type="InterPro" id="IPR004150">
    <property type="entry name" value="NAD_DNA_ligase_OB"/>
</dbReference>
<dbReference type="InterPro" id="IPR004149">
    <property type="entry name" value="Znf_DNAligase_C4"/>
</dbReference>
<keyword evidence="5 15" id="KW-0235">DNA replication</keyword>
<keyword evidence="6 15" id="KW-0479">Metal-binding</keyword>
<dbReference type="InterPro" id="IPR001357">
    <property type="entry name" value="BRCT_dom"/>
</dbReference>
<dbReference type="SMART" id="SM00278">
    <property type="entry name" value="HhH1"/>
    <property type="match status" value="3"/>
</dbReference>
<dbReference type="Pfam" id="PF14520">
    <property type="entry name" value="HHH_5"/>
    <property type="match status" value="1"/>
</dbReference>
<dbReference type="CDD" id="cd00114">
    <property type="entry name" value="LIGANc"/>
    <property type="match status" value="1"/>
</dbReference>
<evidence type="ECO:0000256" key="8">
    <source>
        <dbReference type="ARBA" id="ARBA00022833"/>
    </source>
</evidence>
<feature type="domain" description="BRCT" evidence="16">
    <location>
        <begin position="597"/>
        <end position="675"/>
    </location>
</feature>
<dbReference type="GO" id="GO:0006260">
    <property type="term" value="P:DNA replication"/>
    <property type="evidence" value="ECO:0007669"/>
    <property type="project" value="UniProtKB-KW"/>
</dbReference>
<dbReference type="AlphaFoldDB" id="A0A2A6RPW3"/>
<dbReference type="GO" id="GO:0005829">
    <property type="term" value="C:cytosol"/>
    <property type="evidence" value="ECO:0007669"/>
    <property type="project" value="TreeGrafter"/>
</dbReference>
<sequence>MTHLEPAQRIHELSAALRVADYHYYVLDDPQLSDAEYDALMRELRGLEAQHPELINPVSPTQRVAGVAAAQFAKVTHPQPMLSLANAMDEAELHEWHARVLRLLGPDVPLSFVVEPKIDGLAIALRYEEGHLVQGATRGDGTVGEDVTANLRTVRAIPLSLRVPTELALPLATQIEVRGEIYMGRDDFAALNQRLEAAGEKCFANARNAAAGSLRQKDAAVTAERPLRFFAYAVGPVQGVNLTGQWQTLHYLRALGLPVNRDAQHFDRFAAVVAFCHEWMARREQLPFEADGIVVKVDDFALQRELGVVQRDPRWAVAFKFPAREAVTRLAAITVNLGRTGVLTPNAELEPVVIGGVTVRNASLHNADYISERDIRIGDFVTVKRAGDVIPYVVGPVLHLRDASVQVWHFPSHCPACGTALERVEGEAAWRCPNFGICPAQLVRKVEHFVSRGAMDIAGIGERQAEQFVSAGWISDVADLYALNAESFAGVEGYGPKRIANLLQAIEASKQRSVERLLVGLGIRFVGSVAARDLVRHFGTLDALMAASESDLVALEGVGPVVAASIVTFFQREESRQLLAKLRAAGLRWEREANEDALSTSLAGKTFVLTGTLPSMTREQAGALITAHGGKLSESVSKKTSYVVAGSSAGSKLTKATQLGIPVLDEAGLRALIAA</sequence>
<dbReference type="GO" id="GO:0006281">
    <property type="term" value="P:DNA repair"/>
    <property type="evidence" value="ECO:0007669"/>
    <property type="project" value="UniProtKB-KW"/>
</dbReference>
<feature type="binding site" evidence="15">
    <location>
        <position position="417"/>
    </location>
    <ligand>
        <name>Zn(2+)</name>
        <dbReference type="ChEBI" id="CHEBI:29105"/>
    </ligand>
</feature>
<dbReference type="Pfam" id="PF00533">
    <property type="entry name" value="BRCT"/>
    <property type="match status" value="1"/>
</dbReference>
<evidence type="ECO:0000256" key="10">
    <source>
        <dbReference type="ARBA" id="ARBA00023027"/>
    </source>
</evidence>
<comment type="cofactor">
    <cofactor evidence="15">
        <name>Mg(2+)</name>
        <dbReference type="ChEBI" id="CHEBI:18420"/>
    </cofactor>
    <cofactor evidence="15">
        <name>Mn(2+)</name>
        <dbReference type="ChEBI" id="CHEBI:29035"/>
    </cofactor>
</comment>
<feature type="binding site" evidence="15">
    <location>
        <position position="432"/>
    </location>
    <ligand>
        <name>Zn(2+)</name>
        <dbReference type="ChEBI" id="CHEBI:29105"/>
    </ligand>
</feature>
<dbReference type="Gene3D" id="1.10.150.20">
    <property type="entry name" value="5' to 3' exonuclease, C-terminal subdomain"/>
    <property type="match status" value="2"/>
</dbReference>
<evidence type="ECO:0000259" key="16">
    <source>
        <dbReference type="PROSITE" id="PS50172"/>
    </source>
</evidence>
<name>A0A2A6RPW3_9CHLR</name>
<dbReference type="Gene3D" id="1.10.287.610">
    <property type="entry name" value="Helix hairpin bin"/>
    <property type="match status" value="1"/>
</dbReference>
<comment type="similarity">
    <text evidence="14 15">Belongs to the NAD-dependent DNA ligase family. LigA subfamily.</text>
</comment>
<dbReference type="PIRSF" id="PIRSF001604">
    <property type="entry name" value="LigA"/>
    <property type="match status" value="1"/>
</dbReference>
<feature type="binding site" evidence="15">
    <location>
        <position position="438"/>
    </location>
    <ligand>
        <name>Zn(2+)</name>
        <dbReference type="ChEBI" id="CHEBI:29105"/>
    </ligand>
</feature>
<dbReference type="PROSITE" id="PS01055">
    <property type="entry name" value="DNA_LIGASE_N1"/>
    <property type="match status" value="1"/>
</dbReference>
<evidence type="ECO:0000313" key="18">
    <source>
        <dbReference type="Proteomes" id="UP000220527"/>
    </source>
</evidence>
<comment type="catalytic activity">
    <reaction evidence="13 15">
        <text>NAD(+) + (deoxyribonucleotide)n-3'-hydroxyl + 5'-phospho-(deoxyribonucleotide)m = (deoxyribonucleotide)n+m + AMP + beta-nicotinamide D-nucleotide.</text>
        <dbReference type="EC" id="6.5.1.2"/>
    </reaction>
</comment>
<dbReference type="FunFam" id="2.40.50.140:FF:000012">
    <property type="entry name" value="DNA ligase"/>
    <property type="match status" value="1"/>
</dbReference>
<dbReference type="InterPro" id="IPR003583">
    <property type="entry name" value="Hlx-hairpin-Hlx_DNA-bd_motif"/>
</dbReference>
<dbReference type="GO" id="GO:0003911">
    <property type="term" value="F:DNA ligase (NAD+) activity"/>
    <property type="evidence" value="ECO:0007669"/>
    <property type="project" value="UniProtKB-UniRule"/>
</dbReference>
<feature type="binding site" evidence="15">
    <location>
        <begin position="83"/>
        <end position="84"/>
    </location>
    <ligand>
        <name>NAD(+)</name>
        <dbReference type="ChEBI" id="CHEBI:57540"/>
    </ligand>
</feature>
<dbReference type="PROSITE" id="PS50172">
    <property type="entry name" value="BRCT"/>
    <property type="match status" value="1"/>
</dbReference>
<dbReference type="SUPFAM" id="SSF50249">
    <property type="entry name" value="Nucleic acid-binding proteins"/>
    <property type="match status" value="1"/>
</dbReference>
<dbReference type="OrthoDB" id="9759736at2"/>
<evidence type="ECO:0000256" key="3">
    <source>
        <dbReference type="ARBA" id="ARBA00013308"/>
    </source>
</evidence>
<feature type="binding site" evidence="15">
    <location>
        <position position="180"/>
    </location>
    <ligand>
        <name>NAD(+)</name>
        <dbReference type="ChEBI" id="CHEBI:57540"/>
    </ligand>
</feature>
<evidence type="ECO:0000256" key="11">
    <source>
        <dbReference type="ARBA" id="ARBA00023204"/>
    </source>
</evidence>
<keyword evidence="7 15" id="KW-0227">DNA damage</keyword>
<dbReference type="EC" id="6.5.1.2" evidence="2 15"/>
<feature type="binding site" evidence="15">
    <location>
        <position position="115"/>
    </location>
    <ligand>
        <name>NAD(+)</name>
        <dbReference type="ChEBI" id="CHEBI:57540"/>
    </ligand>
</feature>
<gene>
    <name evidence="15" type="primary">ligA</name>
    <name evidence="17" type="ORF">CJ255_00925</name>
</gene>
<keyword evidence="10 15" id="KW-0520">NAD</keyword>
<feature type="binding site" evidence="15">
    <location>
        <position position="296"/>
    </location>
    <ligand>
        <name>NAD(+)</name>
        <dbReference type="ChEBI" id="CHEBI:57540"/>
    </ligand>
</feature>
<comment type="function">
    <text evidence="1 15">DNA ligase that catalyzes the formation of phosphodiester linkages between 5'-phosphoryl and 3'-hydroxyl groups in double-stranded DNA using NAD as a coenzyme and as the energy source for the reaction. It is essential for DNA replication and repair of damaged DNA.</text>
</comment>
<keyword evidence="8 15" id="KW-0862">Zinc</keyword>
<dbReference type="InterPro" id="IPR041663">
    <property type="entry name" value="DisA/LigA_HHH"/>
</dbReference>
<keyword evidence="18" id="KW-1185">Reference proteome</keyword>
<evidence type="ECO:0000256" key="1">
    <source>
        <dbReference type="ARBA" id="ARBA00004067"/>
    </source>
</evidence>
<dbReference type="SUPFAM" id="SSF52113">
    <property type="entry name" value="BRCT domain"/>
    <property type="match status" value="1"/>
</dbReference>
<dbReference type="GO" id="GO:0046872">
    <property type="term" value="F:metal ion binding"/>
    <property type="evidence" value="ECO:0007669"/>
    <property type="project" value="UniProtKB-KW"/>
</dbReference>
<dbReference type="Gene3D" id="6.20.10.30">
    <property type="match status" value="1"/>
</dbReference>
<dbReference type="Gene3D" id="3.30.470.30">
    <property type="entry name" value="DNA ligase/mRNA capping enzyme"/>
    <property type="match status" value="1"/>
</dbReference>
<evidence type="ECO:0000256" key="14">
    <source>
        <dbReference type="ARBA" id="ARBA00060881"/>
    </source>
</evidence>
<dbReference type="EMBL" id="NQWI01000002">
    <property type="protein sequence ID" value="PDW04973.1"/>
    <property type="molecule type" value="Genomic_DNA"/>
</dbReference>
<organism evidence="17 18">
    <name type="scientific">Candidatus Viridilinea mediisalina</name>
    <dbReference type="NCBI Taxonomy" id="2024553"/>
    <lineage>
        <taxon>Bacteria</taxon>
        <taxon>Bacillati</taxon>
        <taxon>Chloroflexota</taxon>
        <taxon>Chloroflexia</taxon>
        <taxon>Chloroflexales</taxon>
        <taxon>Chloroflexineae</taxon>
        <taxon>Oscillochloridaceae</taxon>
        <taxon>Candidatus Viridilinea</taxon>
    </lineage>
</organism>
<feature type="binding site" evidence="15">
    <location>
        <begin position="34"/>
        <end position="38"/>
    </location>
    <ligand>
        <name>NAD(+)</name>
        <dbReference type="ChEBI" id="CHEBI:57540"/>
    </ligand>
</feature>
<dbReference type="InterPro" id="IPR013839">
    <property type="entry name" value="DNAligase_adenylation"/>
</dbReference>
<dbReference type="HAMAP" id="MF_01588">
    <property type="entry name" value="DNA_ligase_A"/>
    <property type="match status" value="1"/>
</dbReference>
<dbReference type="InterPro" id="IPR010994">
    <property type="entry name" value="RuvA_2-like"/>
</dbReference>
<evidence type="ECO:0000256" key="13">
    <source>
        <dbReference type="ARBA" id="ARBA00034005"/>
    </source>
</evidence>
<comment type="caution">
    <text evidence="17">The sequence shown here is derived from an EMBL/GenBank/DDBJ whole genome shotgun (WGS) entry which is preliminary data.</text>
</comment>
<feature type="binding site" evidence="15">
    <location>
        <position position="414"/>
    </location>
    <ligand>
        <name>Zn(2+)</name>
        <dbReference type="ChEBI" id="CHEBI:29105"/>
    </ligand>
</feature>
<evidence type="ECO:0000256" key="5">
    <source>
        <dbReference type="ARBA" id="ARBA00022705"/>
    </source>
</evidence>
<keyword evidence="4 15" id="KW-0436">Ligase</keyword>
<dbReference type="Pfam" id="PF12826">
    <property type="entry name" value="HHH_2"/>
    <property type="match status" value="1"/>
</dbReference>
<dbReference type="PANTHER" id="PTHR23389">
    <property type="entry name" value="CHROMOSOME TRANSMISSION FIDELITY FACTOR 18"/>
    <property type="match status" value="1"/>
</dbReference>
<dbReference type="SUPFAM" id="SSF47781">
    <property type="entry name" value="RuvA domain 2-like"/>
    <property type="match status" value="1"/>
</dbReference>
<evidence type="ECO:0000256" key="9">
    <source>
        <dbReference type="ARBA" id="ARBA00022842"/>
    </source>
</evidence>
<dbReference type="NCBIfam" id="TIGR00575">
    <property type="entry name" value="dnlj"/>
    <property type="match status" value="1"/>
</dbReference>
<dbReference type="FunFam" id="3.30.470.30:FF:000001">
    <property type="entry name" value="DNA ligase"/>
    <property type="match status" value="1"/>
</dbReference>
<feature type="binding site" evidence="15">
    <location>
        <position position="138"/>
    </location>
    <ligand>
        <name>NAD(+)</name>
        <dbReference type="ChEBI" id="CHEBI:57540"/>
    </ligand>
</feature>
<evidence type="ECO:0000256" key="7">
    <source>
        <dbReference type="ARBA" id="ARBA00022763"/>
    </source>
</evidence>
<dbReference type="FunFam" id="1.10.150.20:FF:000006">
    <property type="entry name" value="DNA ligase"/>
    <property type="match status" value="1"/>
</dbReference>
<dbReference type="GO" id="GO:0003677">
    <property type="term" value="F:DNA binding"/>
    <property type="evidence" value="ECO:0007669"/>
    <property type="project" value="InterPro"/>
</dbReference>
<keyword evidence="11 15" id="KW-0234">DNA repair</keyword>
<dbReference type="InterPro" id="IPR018239">
    <property type="entry name" value="DNA_ligase_AS"/>
</dbReference>
<dbReference type="Pfam" id="PF03120">
    <property type="entry name" value="OB_DNA_ligase"/>
    <property type="match status" value="1"/>
</dbReference>
<dbReference type="InterPro" id="IPR001679">
    <property type="entry name" value="DNA_ligase"/>
</dbReference>